<comment type="caution">
    <text evidence="4">The sequence shown here is derived from an EMBL/GenBank/DDBJ whole genome shotgun (WGS) entry which is preliminary data.</text>
</comment>
<dbReference type="Proteomes" id="UP000320184">
    <property type="component" value="Unassembled WGS sequence"/>
</dbReference>
<proteinExistence type="predicted"/>
<feature type="transmembrane region" description="Helical" evidence="1">
    <location>
        <begin position="12"/>
        <end position="34"/>
    </location>
</feature>
<evidence type="ECO:0000313" key="4">
    <source>
        <dbReference type="EMBL" id="TMQ54201.1"/>
    </source>
</evidence>
<dbReference type="InterPro" id="IPR019196">
    <property type="entry name" value="ABC_transp_unknown"/>
</dbReference>
<evidence type="ECO:0000259" key="3">
    <source>
        <dbReference type="Pfam" id="PF23357"/>
    </source>
</evidence>
<name>A0A538SS67_UNCEI</name>
<protein>
    <recommendedName>
        <fullName evidence="6">ABC transporter permease</fullName>
    </recommendedName>
</protein>
<accession>A0A538SS67</accession>
<evidence type="ECO:0008006" key="6">
    <source>
        <dbReference type="Google" id="ProtNLM"/>
    </source>
</evidence>
<gene>
    <name evidence="4" type="ORF">E6K73_00245</name>
</gene>
<dbReference type="AlphaFoldDB" id="A0A538SS67"/>
<keyword evidence="1" id="KW-0472">Membrane</keyword>
<feature type="domain" description="DUF7088" evidence="3">
    <location>
        <begin position="43"/>
        <end position="147"/>
    </location>
</feature>
<keyword evidence="1" id="KW-0812">Transmembrane</keyword>
<dbReference type="Pfam" id="PF23357">
    <property type="entry name" value="DUF7088"/>
    <property type="match status" value="2"/>
</dbReference>
<evidence type="ECO:0000256" key="1">
    <source>
        <dbReference type="SAM" id="Phobius"/>
    </source>
</evidence>
<feature type="domain" description="ABC-type uncharacterised transport system" evidence="2">
    <location>
        <begin position="324"/>
        <end position="622"/>
    </location>
</feature>
<evidence type="ECO:0000259" key="2">
    <source>
        <dbReference type="Pfam" id="PF09822"/>
    </source>
</evidence>
<feature type="transmembrane region" description="Helical" evidence="1">
    <location>
        <begin position="672"/>
        <end position="691"/>
    </location>
</feature>
<organism evidence="4 5">
    <name type="scientific">Eiseniibacteriota bacterium</name>
    <dbReference type="NCBI Taxonomy" id="2212470"/>
    <lineage>
        <taxon>Bacteria</taxon>
        <taxon>Candidatus Eiseniibacteriota</taxon>
    </lineage>
</organism>
<sequence>MPDETRRKRRLGVLVTLGLLGANLIAFNTLLAAWSSARIDLTQDRMFSISPATRKLLGSLEDDLTIIGYFSKRTHPKLAPLVPQIEDLLEEYRALSKGKIHVEIVDPGENDRVAQEASDRFGVASTPFRLASKYESGIVNAYFALVVKYGDQYQRYGFDDLIEVEPLPDGDVDVRLRNLEYDLTRAIKKVVFGFRSSTQLFDRIGKPVRLTAVMTADRLPAAFKDVPDAVRKAADELRKASNNRFQYEEIAPADAAAEAEVSRRFGARPMSVGLFSNESFYLYGFLSVGDHTEQLPLAAGHVSQASIREAIESSLKRQAPGFLKTVGVVTSQPSIPPEVMMQLRMQGQMPQQPPPEFDQVKSVLRQEYNVRDVSLDGAEGVPSDVDVLLVLKPKNLKDREVYNLDQYQMRGGRVIVCAGGYETQFGQNGLDVRPLDSGLDGWLRHCGVQVSRTLVLDDRNQPLPIPELHRTPIGTFQTWVMRPYPYLVEIRGAGLQNRTVSGTLDAVRIYWGSPLEIEPGASKKVKVIPILSSSEKSWTDDDVEHAASVSYTVPQGTKPHLVAVALQGRFDSYFAGKPVPPAPGDSSRRDVPIARSPETRLAVVGDAEFVSDLVARVLGRQLGEAYVQNLGFVQNLIDWMNLDNDLIAIRSRVSAARRIARLAKPAEITIEAANYLIPLVVLLGFGLVRFVGRRKVAPLVRPRETGAIRVPAEV</sequence>
<reference evidence="4 5" key="1">
    <citation type="journal article" date="2019" name="Nat. Microbiol.">
        <title>Mediterranean grassland soil C-N compound turnover is dependent on rainfall and depth, and is mediated by genomically divergent microorganisms.</title>
        <authorList>
            <person name="Diamond S."/>
            <person name="Andeer P.F."/>
            <person name="Li Z."/>
            <person name="Crits-Christoph A."/>
            <person name="Burstein D."/>
            <person name="Anantharaman K."/>
            <person name="Lane K.R."/>
            <person name="Thomas B.C."/>
            <person name="Pan C."/>
            <person name="Northen T.R."/>
            <person name="Banfield J.F."/>
        </authorList>
    </citation>
    <scope>NUCLEOTIDE SEQUENCE [LARGE SCALE GENOMIC DNA]</scope>
    <source>
        <strain evidence="4">WS_3</strain>
    </source>
</reference>
<dbReference type="EMBL" id="VBOT01000002">
    <property type="protein sequence ID" value="TMQ54201.1"/>
    <property type="molecule type" value="Genomic_DNA"/>
</dbReference>
<keyword evidence="1" id="KW-1133">Transmembrane helix</keyword>
<feature type="domain" description="DUF7088" evidence="3">
    <location>
        <begin position="196"/>
        <end position="273"/>
    </location>
</feature>
<dbReference type="InterPro" id="IPR055396">
    <property type="entry name" value="DUF7088"/>
</dbReference>
<dbReference type="Pfam" id="PF09822">
    <property type="entry name" value="ABC_transp_aux"/>
    <property type="match status" value="1"/>
</dbReference>
<evidence type="ECO:0000313" key="5">
    <source>
        <dbReference type="Proteomes" id="UP000320184"/>
    </source>
</evidence>